<dbReference type="AlphaFoldDB" id="A0A147BNQ9"/>
<dbReference type="Pfam" id="PF14529">
    <property type="entry name" value="Exo_endo_phos_2"/>
    <property type="match status" value="1"/>
</dbReference>
<organism evidence="2">
    <name type="scientific">Ixodes ricinus</name>
    <name type="common">Common tick</name>
    <name type="synonym">Acarus ricinus</name>
    <dbReference type="NCBI Taxonomy" id="34613"/>
    <lineage>
        <taxon>Eukaryota</taxon>
        <taxon>Metazoa</taxon>
        <taxon>Ecdysozoa</taxon>
        <taxon>Arthropoda</taxon>
        <taxon>Chelicerata</taxon>
        <taxon>Arachnida</taxon>
        <taxon>Acari</taxon>
        <taxon>Parasitiformes</taxon>
        <taxon>Ixodida</taxon>
        <taxon>Ixodoidea</taxon>
        <taxon>Ixodidae</taxon>
        <taxon>Ixodinae</taxon>
        <taxon>Ixodes</taxon>
    </lineage>
</organism>
<accession>A0A147BNQ9</accession>
<protein>
    <submittedName>
        <fullName evidence="2">Putative rna-directed dna polymerase from mobile element jockey-like protein</fullName>
    </submittedName>
</protein>
<evidence type="ECO:0000313" key="2">
    <source>
        <dbReference type="EMBL" id="JAR92092.1"/>
    </source>
</evidence>
<dbReference type="InterPro" id="IPR043502">
    <property type="entry name" value="DNA/RNA_pol_sf"/>
</dbReference>
<dbReference type="SUPFAM" id="SSF56219">
    <property type="entry name" value="DNase I-like"/>
    <property type="match status" value="1"/>
</dbReference>
<sequence>KTQLRLICINAQSIKNKKERLEHVLMLYDPHVAVISETWLSTDIPDCDIFPPSYNSFRRDRVSRGGGVAILVKKAIPCVVHEQIENHESLCCKLNLWGTNLVIIGVYRAPSAQPEFLYKLYDHLNHFRNQKLIIAGDFNLPDVDWATLSCGRTNTQSSEILLDMILAYNLTQMVKHATRVTSVCSSILDLIFHNTCFETATISVNEDFSDHKVVYFCCTLHKVSSASTRNIVYVKNYNQADDVAVLDYLDSGFENFSGDDVNILWNTFKEHVNYCLQKFIPDKRKRIRGNNPWITREIIQLKRRIKRQRKRQNPDSGVILQLSNTLKEKLQDSRSFYFTNTLPNFVRENPQKFWQYLSNGNKKVERLREGDTIIEDALVIADTFNNYFQGVFTPCSEILLPNADDESDMTIEISYHGVVSMLLNIDEKKAPGPDNIPSAFLRRYAESLAHFLTVIFQVSFLTSSLPNDWLRARVVPVHKKGDYMSVTNFRPISLTCLSCKLMEHIVVKYLKTFIEQNNLLSDQQHGFRQGFSTATQLVTTVHEFATVLDRAGQVDIIFLDYSKAFDKVPHDKLLFKLHRLAIPHNIIKWVAAYLRYRSRFVDINGSYSRILKVTSGVPQGSVLGPLLFLIYINDLVSFLGTDCSVRLFADDCVIFSAITSPIDQEVLNNKLNRLASWCEQWKMTINYDKTVHLCMTNKKQPLKFQYTIGETSINEVSEYKYLGVTLTSNLKWSKHIDNMCSNARRKLGLLRRKLYEAPNELRKLAYSTIVRPAIEYASIVWDPYTKKDIGQLDKIQNVALRFIYRRFNRFDSPTDMLRLSNLPTLTQRRKIARLKFLYSLYFHRLGIQPQSYISQLDTRSTRHRHSLALTPIFARTNLYKNSFFPRTIEDWNKLPNEAFETEISFLSYLSY</sequence>
<feature type="domain" description="Reverse transcriptase" evidence="1">
    <location>
        <begin position="458"/>
        <end position="726"/>
    </location>
</feature>
<dbReference type="SUPFAM" id="SSF56672">
    <property type="entry name" value="DNA/RNA polymerases"/>
    <property type="match status" value="1"/>
</dbReference>
<dbReference type="GO" id="GO:0061343">
    <property type="term" value="P:cell adhesion involved in heart morphogenesis"/>
    <property type="evidence" value="ECO:0007669"/>
    <property type="project" value="TreeGrafter"/>
</dbReference>
<keyword evidence="2" id="KW-0548">Nucleotidyltransferase</keyword>
<keyword evidence="2" id="KW-0808">Transferase</keyword>
<name>A0A147BNQ9_IXORI</name>
<dbReference type="PANTHER" id="PTHR33395">
    <property type="entry name" value="TRANSCRIPTASE, PUTATIVE-RELATED-RELATED"/>
    <property type="match status" value="1"/>
</dbReference>
<dbReference type="GO" id="GO:0007508">
    <property type="term" value="P:larval heart development"/>
    <property type="evidence" value="ECO:0007669"/>
    <property type="project" value="TreeGrafter"/>
</dbReference>
<dbReference type="InterPro" id="IPR036691">
    <property type="entry name" value="Endo/exonu/phosph_ase_sf"/>
</dbReference>
<dbReference type="CDD" id="cd01650">
    <property type="entry name" value="RT_nLTR_like"/>
    <property type="match status" value="1"/>
</dbReference>
<dbReference type="Pfam" id="PF00078">
    <property type="entry name" value="RVT_1"/>
    <property type="match status" value="1"/>
</dbReference>
<dbReference type="GO" id="GO:0003964">
    <property type="term" value="F:RNA-directed DNA polymerase activity"/>
    <property type="evidence" value="ECO:0007669"/>
    <property type="project" value="UniProtKB-KW"/>
</dbReference>
<evidence type="ECO:0000259" key="1">
    <source>
        <dbReference type="PROSITE" id="PS50878"/>
    </source>
</evidence>
<keyword evidence="2" id="KW-0695">RNA-directed DNA polymerase</keyword>
<dbReference type="PROSITE" id="PS50878">
    <property type="entry name" value="RT_POL"/>
    <property type="match status" value="1"/>
</dbReference>
<dbReference type="InterPro" id="IPR000477">
    <property type="entry name" value="RT_dom"/>
</dbReference>
<proteinExistence type="predicted"/>
<reference evidence="2" key="1">
    <citation type="journal article" date="2018" name="PLoS Negl. Trop. Dis.">
        <title>Sialome diversity of ticks revealed by RNAseq of single tick salivary glands.</title>
        <authorList>
            <person name="Perner J."/>
            <person name="Kropackova S."/>
            <person name="Kopacek P."/>
            <person name="Ribeiro J.M."/>
        </authorList>
    </citation>
    <scope>NUCLEOTIDE SEQUENCE</scope>
    <source>
        <strain evidence="2">Siblings of single egg batch collected in Ceske Budejovice</strain>
        <tissue evidence="2">Salivary glands</tissue>
    </source>
</reference>
<dbReference type="EMBL" id="GEGO01003312">
    <property type="protein sequence ID" value="JAR92092.1"/>
    <property type="molecule type" value="Transcribed_RNA"/>
</dbReference>
<dbReference type="InterPro" id="IPR005135">
    <property type="entry name" value="Endo/exonuclease/phosphatase"/>
</dbReference>
<dbReference type="GO" id="GO:0031012">
    <property type="term" value="C:extracellular matrix"/>
    <property type="evidence" value="ECO:0007669"/>
    <property type="project" value="TreeGrafter"/>
</dbReference>
<dbReference type="PANTHER" id="PTHR33395:SF22">
    <property type="entry name" value="REVERSE TRANSCRIPTASE DOMAIN-CONTAINING PROTEIN"/>
    <property type="match status" value="1"/>
</dbReference>
<feature type="non-terminal residue" evidence="2">
    <location>
        <position position="1"/>
    </location>
</feature>
<dbReference type="Gene3D" id="3.60.10.10">
    <property type="entry name" value="Endonuclease/exonuclease/phosphatase"/>
    <property type="match status" value="1"/>
</dbReference>